<proteinExistence type="predicted"/>
<reference evidence="2 3" key="1">
    <citation type="submission" date="2023-10" db="EMBL/GenBank/DDBJ databases">
        <title>Host Genetic Regulation of Human Gut Microbial Structural Variation.</title>
        <authorList>
            <person name="Harmsen H.J.M."/>
        </authorList>
    </citation>
    <scope>NUCLEOTIDE SEQUENCE [LARGE SCALE GENOMIC DNA]</scope>
    <source>
        <strain evidence="2 3">HTF-F</strain>
    </source>
</reference>
<name>A0ABU3U262_9FIRM</name>
<gene>
    <name evidence="2" type="ORF">RX402_13020</name>
</gene>
<protein>
    <submittedName>
        <fullName evidence="2">Uncharacterized protein</fullName>
    </submittedName>
</protein>
<evidence type="ECO:0000313" key="3">
    <source>
        <dbReference type="Proteomes" id="UP001263246"/>
    </source>
</evidence>
<feature type="signal peptide" evidence="1">
    <location>
        <begin position="1"/>
        <end position="29"/>
    </location>
</feature>
<sequence>MKHTRMILTALMAAALALAVLAGCSSVLAGTVHEDTEQAAALMKEIDTGLAYSTELEAAASRLAEWLVEEPGQLGTQSGLLARKVELTADSGNMTDTNLNDFIDHSSISSNIWVNIPSSVTIGLVLDNQSRAFTGYLYAPAAGQAARSLSRCAAGCSRMGAVFIQYGGETYVVALFA</sequence>
<comment type="caution">
    <text evidence="2">The sequence shown here is derived from an EMBL/GenBank/DDBJ whole genome shotgun (WGS) entry which is preliminary data.</text>
</comment>
<feature type="chain" id="PRO_5046825816" evidence="1">
    <location>
        <begin position="30"/>
        <end position="177"/>
    </location>
</feature>
<organism evidence="2 3">
    <name type="scientific">Faecalibacterium wellingii</name>
    <dbReference type="NCBI Taxonomy" id="2929491"/>
    <lineage>
        <taxon>Bacteria</taxon>
        <taxon>Bacillati</taxon>
        <taxon>Bacillota</taxon>
        <taxon>Clostridia</taxon>
        <taxon>Eubacteriales</taxon>
        <taxon>Oscillospiraceae</taxon>
        <taxon>Faecalibacterium</taxon>
    </lineage>
</organism>
<keyword evidence="3" id="KW-1185">Reference proteome</keyword>
<dbReference type="Proteomes" id="UP001263246">
    <property type="component" value="Unassembled WGS sequence"/>
</dbReference>
<dbReference type="PROSITE" id="PS51257">
    <property type="entry name" value="PROKAR_LIPOPROTEIN"/>
    <property type="match status" value="1"/>
</dbReference>
<accession>A0ABU3U262</accession>
<evidence type="ECO:0000256" key="1">
    <source>
        <dbReference type="SAM" id="SignalP"/>
    </source>
</evidence>
<dbReference type="RefSeq" id="WP_249237535.1">
    <property type="nucleotide sequence ID" value="NZ_CP094473.1"/>
</dbReference>
<dbReference type="EMBL" id="JAWHPR010000008">
    <property type="protein sequence ID" value="MDU8689644.1"/>
    <property type="molecule type" value="Genomic_DNA"/>
</dbReference>
<keyword evidence="1" id="KW-0732">Signal</keyword>
<evidence type="ECO:0000313" key="2">
    <source>
        <dbReference type="EMBL" id="MDU8689644.1"/>
    </source>
</evidence>